<evidence type="ECO:0000256" key="3">
    <source>
        <dbReference type="ARBA" id="ARBA00022448"/>
    </source>
</evidence>
<dbReference type="EMBL" id="AP012057">
    <property type="protein sequence ID" value="BAN03505.1"/>
    <property type="molecule type" value="Genomic_DNA"/>
</dbReference>
<evidence type="ECO:0000256" key="14">
    <source>
        <dbReference type="ARBA" id="ARBA00023136"/>
    </source>
</evidence>
<dbReference type="GO" id="GO:0005886">
    <property type="term" value="C:plasma membrane"/>
    <property type="evidence" value="ECO:0007669"/>
    <property type="project" value="UniProtKB-SubCell"/>
</dbReference>
<dbReference type="InterPro" id="IPR018303">
    <property type="entry name" value="ATPase_P-typ_P_site"/>
</dbReference>
<evidence type="ECO:0000256" key="7">
    <source>
        <dbReference type="ARBA" id="ARBA00022723"/>
    </source>
</evidence>
<dbReference type="GO" id="GO:0005507">
    <property type="term" value="F:copper ion binding"/>
    <property type="evidence" value="ECO:0007669"/>
    <property type="project" value="TreeGrafter"/>
</dbReference>
<dbReference type="NCBIfam" id="TIGR01525">
    <property type="entry name" value="ATPase-IB_hvy"/>
    <property type="match status" value="1"/>
</dbReference>
<keyword evidence="9 15" id="KW-0067">ATP-binding</keyword>
<name>A0A6C7EEN0_ILUCY</name>
<keyword evidence="6 15" id="KW-0812">Transmembrane</keyword>
<evidence type="ECO:0000256" key="12">
    <source>
        <dbReference type="ARBA" id="ARBA00022989"/>
    </source>
</evidence>
<dbReference type="Gene3D" id="3.40.50.1000">
    <property type="entry name" value="HAD superfamily/HAD-like"/>
    <property type="match status" value="1"/>
</dbReference>
<dbReference type="PROSITE" id="PS00154">
    <property type="entry name" value="ATPASE_E1_E2"/>
    <property type="match status" value="1"/>
</dbReference>
<dbReference type="KEGG" id="aym:YM304_31910"/>
<dbReference type="SFLD" id="SFLDS00003">
    <property type="entry name" value="Haloacid_Dehalogenase"/>
    <property type="match status" value="1"/>
</dbReference>
<dbReference type="Pfam" id="PF00122">
    <property type="entry name" value="E1-E2_ATPase"/>
    <property type="match status" value="1"/>
</dbReference>
<dbReference type="GO" id="GO:0016887">
    <property type="term" value="F:ATP hydrolysis activity"/>
    <property type="evidence" value="ECO:0007669"/>
    <property type="project" value="InterPro"/>
</dbReference>
<dbReference type="InterPro" id="IPR001757">
    <property type="entry name" value="P_typ_ATPase"/>
</dbReference>
<dbReference type="InterPro" id="IPR008250">
    <property type="entry name" value="ATPase_P-typ_transduc_dom_A_sf"/>
</dbReference>
<keyword evidence="10" id="KW-0460">Magnesium</keyword>
<sequence length="648" mass="67684">MFRVAFWRNLALAIPVLIFSEQIQDWFGYELSFSGSHWIAPVLGTIIYVYGGRPFLTGGLDEARSRQPGMMLLIALAITVAFASSVASLTDAIDLEFWWELASLIVIMLLGHWQEMKAIGQAQGALAALAELLPDDAERVTENGDIESVAIGDLVVGDRLLIRSGSRIPADGLIVDGAVEVDESMLTGESNPVAKSEGDQVVAGSVATDNSIRVEVTAIGDDTALGGIQRLVTEAQGSKSRAQALADRAAAVLFYVALGAATITAIVWLALGRTDDALIRTITVLIIACPHALGLAIPLVISLSTAKAAENGILVKDRLALERMHTIDTVLFDKTGTLTAGEHVVADVAAIDGDADRILSIAAGVEGDSEHPLARAIVRKAARSGIDAADAIDFRSMTGRGVAATVDGKSVSIGGPSLLRELELTTPRELSEQIDEWEHRGAAVLHVIVDDAIVGALALEDGVRSESRLAVDALHDRGIRVVMLTGDSQAVADSVAAELGIDEVYAEVLPDEKDAAVRDLQDRGLTVAMVGDGVNDAPALARADVGLAIGAGTDVAIESAGVVLASSDPRSVLGVIVLSNASYRKMIQNLAWAAGYNIAAIPLAAGVLAPIGFVLPPAIGAALMSLSTIVVAANAQLLRRVDVRPDAH</sequence>
<evidence type="ECO:0000256" key="15">
    <source>
        <dbReference type="RuleBase" id="RU362081"/>
    </source>
</evidence>
<dbReference type="SUPFAM" id="SSF81653">
    <property type="entry name" value="Calcium ATPase, transduction domain A"/>
    <property type="match status" value="1"/>
</dbReference>
<reference evidence="17 18" key="1">
    <citation type="journal article" date="2013" name="Int. J. Syst. Evol. Microbiol.">
        <title>Ilumatobacter nonamiense sp. nov. and Ilumatobacter coccineum sp. nov., isolated from seashore sand.</title>
        <authorList>
            <person name="Matsumoto A."/>
            <person name="Kasai H."/>
            <person name="Matsuo Y."/>
            <person name="Shizuri Y."/>
            <person name="Ichikawa N."/>
            <person name="Fujita N."/>
            <person name="Omura S."/>
            <person name="Takahashi Y."/>
        </authorList>
    </citation>
    <scope>NUCLEOTIDE SEQUENCE [LARGE SCALE GENOMIC DNA]</scope>
    <source>
        <strain evidence="18">NBRC 103263 / KCTC 29153 / YM16-304</strain>
    </source>
</reference>
<dbReference type="PANTHER" id="PTHR43520:SF5">
    <property type="entry name" value="CATION-TRANSPORTING P-TYPE ATPASE-RELATED"/>
    <property type="match status" value="1"/>
</dbReference>
<evidence type="ECO:0000256" key="9">
    <source>
        <dbReference type="ARBA" id="ARBA00022840"/>
    </source>
</evidence>
<dbReference type="PRINTS" id="PR00943">
    <property type="entry name" value="CUATPASE"/>
</dbReference>
<dbReference type="NCBIfam" id="TIGR01494">
    <property type="entry name" value="ATPase_P-type"/>
    <property type="match status" value="1"/>
</dbReference>
<proteinExistence type="inferred from homology"/>
<dbReference type="EC" id="3.6.3.4" evidence="17"/>
<gene>
    <name evidence="17" type="primary">copB</name>
    <name evidence="17" type="ORF">YM304_31910</name>
</gene>
<dbReference type="InterPro" id="IPR023298">
    <property type="entry name" value="ATPase_P-typ_TM_dom_sf"/>
</dbReference>
<keyword evidence="8 15" id="KW-0547">Nucleotide-binding</keyword>
<accession>A0A6C7EEN0</accession>
<feature type="transmembrane region" description="Helical" evidence="15">
    <location>
        <begin position="249"/>
        <end position="271"/>
    </location>
</feature>
<organism evidence="17 18">
    <name type="scientific">Ilumatobacter coccineus (strain NBRC 103263 / KCTC 29153 / YM16-304)</name>
    <dbReference type="NCBI Taxonomy" id="1313172"/>
    <lineage>
        <taxon>Bacteria</taxon>
        <taxon>Bacillati</taxon>
        <taxon>Actinomycetota</taxon>
        <taxon>Acidimicrobiia</taxon>
        <taxon>Acidimicrobiales</taxon>
        <taxon>Ilumatobacteraceae</taxon>
        <taxon>Ilumatobacter</taxon>
    </lineage>
</organism>
<dbReference type="GO" id="GO:0055070">
    <property type="term" value="P:copper ion homeostasis"/>
    <property type="evidence" value="ECO:0007669"/>
    <property type="project" value="TreeGrafter"/>
</dbReference>
<dbReference type="SUPFAM" id="SSF81665">
    <property type="entry name" value="Calcium ATPase, transmembrane domain M"/>
    <property type="match status" value="1"/>
</dbReference>
<keyword evidence="7 15" id="KW-0479">Metal-binding</keyword>
<keyword evidence="11" id="KW-1278">Translocase</keyword>
<dbReference type="PANTHER" id="PTHR43520">
    <property type="entry name" value="ATP7, ISOFORM B"/>
    <property type="match status" value="1"/>
</dbReference>
<evidence type="ECO:0000256" key="1">
    <source>
        <dbReference type="ARBA" id="ARBA00004651"/>
    </source>
</evidence>
<dbReference type="Pfam" id="PF00702">
    <property type="entry name" value="Hydrolase"/>
    <property type="match status" value="1"/>
</dbReference>
<dbReference type="InterPro" id="IPR059000">
    <property type="entry name" value="ATPase_P-type_domA"/>
</dbReference>
<feature type="transmembrane region" description="Helical" evidence="15">
    <location>
        <begin position="38"/>
        <end position="56"/>
    </location>
</feature>
<dbReference type="NCBIfam" id="TIGR01511">
    <property type="entry name" value="ATPase-IB1_Cu"/>
    <property type="match status" value="1"/>
</dbReference>
<dbReference type="Proteomes" id="UP000011863">
    <property type="component" value="Chromosome"/>
</dbReference>
<keyword evidence="3" id="KW-0813">Transport</keyword>
<evidence type="ECO:0000256" key="2">
    <source>
        <dbReference type="ARBA" id="ARBA00006024"/>
    </source>
</evidence>
<keyword evidence="12 15" id="KW-1133">Transmembrane helix</keyword>
<evidence type="ECO:0000256" key="13">
    <source>
        <dbReference type="ARBA" id="ARBA00023065"/>
    </source>
</evidence>
<evidence type="ECO:0000256" key="11">
    <source>
        <dbReference type="ARBA" id="ARBA00022967"/>
    </source>
</evidence>
<dbReference type="GO" id="GO:0005524">
    <property type="term" value="F:ATP binding"/>
    <property type="evidence" value="ECO:0007669"/>
    <property type="project" value="UniProtKB-UniRule"/>
</dbReference>
<evidence type="ECO:0000256" key="10">
    <source>
        <dbReference type="ARBA" id="ARBA00022842"/>
    </source>
</evidence>
<feature type="domain" description="P-type ATPase A" evidence="16">
    <location>
        <begin position="132"/>
        <end position="232"/>
    </location>
</feature>
<feature type="transmembrane region" description="Helical" evidence="15">
    <location>
        <begin position="619"/>
        <end position="638"/>
    </location>
</feature>
<dbReference type="InterPro" id="IPR027256">
    <property type="entry name" value="P-typ_ATPase_IB"/>
</dbReference>
<dbReference type="Gene3D" id="3.40.1110.10">
    <property type="entry name" value="Calcium-transporting ATPase, cytoplasmic domain N"/>
    <property type="match status" value="1"/>
</dbReference>
<evidence type="ECO:0000256" key="4">
    <source>
        <dbReference type="ARBA" id="ARBA00022475"/>
    </source>
</evidence>
<dbReference type="InterPro" id="IPR023299">
    <property type="entry name" value="ATPase_P-typ_cyto_dom_N"/>
</dbReference>
<dbReference type="GO" id="GO:0043682">
    <property type="term" value="F:P-type divalent copper transporter activity"/>
    <property type="evidence" value="ECO:0007669"/>
    <property type="project" value="TreeGrafter"/>
</dbReference>
<keyword evidence="18" id="KW-1185">Reference proteome</keyword>
<protein>
    <submittedName>
        <fullName evidence="17">Copper-transporting ATPase CopB</fullName>
        <ecNumber evidence="17">3.6.3.4</ecNumber>
    </submittedName>
</protein>
<dbReference type="FunFam" id="2.70.150.10:FF:000002">
    <property type="entry name" value="Copper-transporting ATPase 1, putative"/>
    <property type="match status" value="1"/>
</dbReference>
<dbReference type="AlphaFoldDB" id="A0A6C7EEN0"/>
<comment type="similarity">
    <text evidence="2 15">Belongs to the cation transport ATPase (P-type) (TC 3.A.3) family. Type IB subfamily.</text>
</comment>
<keyword evidence="13" id="KW-0406">Ion transport</keyword>
<dbReference type="Gene3D" id="2.70.150.10">
    <property type="entry name" value="Calcium-transporting ATPase, cytoplasmic transduction domain A"/>
    <property type="match status" value="1"/>
</dbReference>
<evidence type="ECO:0000256" key="5">
    <source>
        <dbReference type="ARBA" id="ARBA00022553"/>
    </source>
</evidence>
<evidence type="ECO:0000256" key="8">
    <source>
        <dbReference type="ARBA" id="ARBA00022741"/>
    </source>
</evidence>
<dbReference type="SUPFAM" id="SSF56784">
    <property type="entry name" value="HAD-like"/>
    <property type="match status" value="1"/>
</dbReference>
<evidence type="ECO:0000313" key="17">
    <source>
        <dbReference type="EMBL" id="BAN03505.1"/>
    </source>
</evidence>
<evidence type="ECO:0000256" key="6">
    <source>
        <dbReference type="ARBA" id="ARBA00022692"/>
    </source>
</evidence>
<evidence type="ECO:0000313" key="18">
    <source>
        <dbReference type="Proteomes" id="UP000011863"/>
    </source>
</evidence>
<dbReference type="SFLD" id="SFLDF00027">
    <property type="entry name" value="p-type_atpase"/>
    <property type="match status" value="1"/>
</dbReference>
<evidence type="ECO:0000259" key="16">
    <source>
        <dbReference type="Pfam" id="PF00122"/>
    </source>
</evidence>
<dbReference type="InterPro" id="IPR023214">
    <property type="entry name" value="HAD_sf"/>
</dbReference>
<keyword evidence="17" id="KW-0378">Hydrolase</keyword>
<keyword evidence="4 15" id="KW-1003">Cell membrane</keyword>
<dbReference type="PRINTS" id="PR00119">
    <property type="entry name" value="CATATPASE"/>
</dbReference>
<keyword evidence="5" id="KW-0597">Phosphoprotein</keyword>
<feature type="transmembrane region" description="Helical" evidence="15">
    <location>
        <begin position="95"/>
        <end position="113"/>
    </location>
</feature>
<feature type="transmembrane region" description="Helical" evidence="15">
    <location>
        <begin position="590"/>
        <end position="613"/>
    </location>
</feature>
<dbReference type="SFLD" id="SFLDG00002">
    <property type="entry name" value="C1.7:_P-type_atpase_like"/>
    <property type="match status" value="1"/>
</dbReference>
<dbReference type="InterPro" id="IPR036412">
    <property type="entry name" value="HAD-like_sf"/>
</dbReference>
<feature type="transmembrane region" description="Helical" evidence="15">
    <location>
        <begin position="68"/>
        <end position="89"/>
    </location>
</feature>
<keyword evidence="14 15" id="KW-0472">Membrane</keyword>
<feature type="transmembrane region" description="Helical" evidence="15">
    <location>
        <begin position="277"/>
        <end position="301"/>
    </location>
</feature>
<dbReference type="InterPro" id="IPR044492">
    <property type="entry name" value="P_typ_ATPase_HD_dom"/>
</dbReference>
<comment type="subcellular location">
    <subcellularLocation>
        <location evidence="1">Cell membrane</location>
        <topology evidence="1">Multi-pass membrane protein</topology>
    </subcellularLocation>
</comment>